<reference evidence="14 15" key="1">
    <citation type="submission" date="2017-05" db="EMBL/GenBank/DDBJ databases">
        <authorList>
            <person name="Song R."/>
            <person name="Chenine A.L."/>
            <person name="Ruprecht R.M."/>
        </authorList>
    </citation>
    <scope>NUCLEOTIDE SEQUENCE [LARGE SCALE GENOMIC DNA]</scope>
    <source>
        <strain evidence="14 15">S567_C10_BS</strain>
    </source>
</reference>
<reference evidence="13" key="2">
    <citation type="submission" date="2020-01" db="EMBL/GenBank/DDBJ databases">
        <title>Bacteria Cultured from War Wounds Associated with the Conflict in Eastern Ukraine.</title>
        <authorList>
            <person name="Snesrud E."/>
            <person name="Galac M.R."/>
            <person name="Mc Gann P."/>
            <person name="Valentine K."/>
            <person name="Viacheslav K."/>
        </authorList>
    </citation>
    <scope>NUCLEOTIDE SEQUENCE</scope>
    <source>
        <strain evidence="13">VNMU148</strain>
    </source>
</reference>
<feature type="transmembrane region" description="Helical" evidence="11">
    <location>
        <begin position="180"/>
        <end position="201"/>
    </location>
</feature>
<feature type="transmembrane region" description="Helical" evidence="11">
    <location>
        <begin position="143"/>
        <end position="173"/>
    </location>
</feature>
<name>A0A241XJH7_PSEAI</name>
<feature type="transmembrane region" description="Helical" evidence="11">
    <location>
        <begin position="32"/>
        <end position="56"/>
    </location>
</feature>
<accession>A0A241XJH7</accession>
<dbReference type="GO" id="GO:0015774">
    <property type="term" value="P:polysaccharide transport"/>
    <property type="evidence" value="ECO:0007669"/>
    <property type="project" value="UniProtKB-KW"/>
</dbReference>
<dbReference type="Proteomes" id="UP000194857">
    <property type="component" value="Unassembled WGS sequence"/>
</dbReference>
<dbReference type="PANTHER" id="PTHR30413">
    <property type="entry name" value="INNER MEMBRANE TRANSPORT PERMEASE"/>
    <property type="match status" value="1"/>
</dbReference>
<organism evidence="14 15">
    <name type="scientific">Pseudomonas aeruginosa</name>
    <dbReference type="NCBI Taxonomy" id="287"/>
    <lineage>
        <taxon>Bacteria</taxon>
        <taxon>Pseudomonadati</taxon>
        <taxon>Pseudomonadota</taxon>
        <taxon>Gammaproteobacteria</taxon>
        <taxon>Pseudomonadales</taxon>
        <taxon>Pseudomonadaceae</taxon>
        <taxon>Pseudomonas</taxon>
    </lineage>
</organism>
<keyword evidence="4 11" id="KW-1003">Cell membrane</keyword>
<keyword evidence="6 11" id="KW-0812">Transmembrane</keyword>
<evidence type="ECO:0000256" key="5">
    <source>
        <dbReference type="ARBA" id="ARBA00022597"/>
    </source>
</evidence>
<evidence type="ECO:0000256" key="2">
    <source>
        <dbReference type="ARBA" id="ARBA00007783"/>
    </source>
</evidence>
<dbReference type="EMBL" id="WXZT01000018">
    <property type="protein sequence ID" value="MZZ15493.1"/>
    <property type="molecule type" value="Genomic_DNA"/>
</dbReference>
<dbReference type="InterPro" id="IPR000412">
    <property type="entry name" value="ABC_2_transport"/>
</dbReference>
<evidence type="ECO:0000313" key="15">
    <source>
        <dbReference type="Proteomes" id="UP000194857"/>
    </source>
</evidence>
<sequence length="265" mass="29481">MLLGLSRSLWGYRGFVLGSVKREFQSRYRGSLFGALWTVLNPLSMIVVYTVIFSQVMRARLPGVDDGLAYSVYLCAGLLTWGLFAEITSRSQSMFIENANLLKKISFPRICLPVIVLLNAGVNFAIILALFLGFLALSGRLPGAALLALVPLLAIQVLFAAGLGMILGVLNVFFRDVGQLFGICLQFWFWLTPIVYPIGILPEGIRSLIQLNPMTALMRSYQQLFLHGQWPDWPSLLPITLLALLLCALGLRLFRQRVGEMVDEL</sequence>
<evidence type="ECO:0000256" key="7">
    <source>
        <dbReference type="ARBA" id="ARBA00022903"/>
    </source>
</evidence>
<dbReference type="PANTHER" id="PTHR30413:SF10">
    <property type="entry name" value="CAPSULE POLYSACCHARIDE EXPORT INNER-MEMBRANE PROTEIN CTRC"/>
    <property type="match status" value="1"/>
</dbReference>
<keyword evidence="9" id="KW-0625">Polysaccharide transport</keyword>
<keyword evidence="10 11" id="KW-0472">Membrane</keyword>
<feature type="transmembrane region" description="Helical" evidence="11">
    <location>
        <begin position="68"/>
        <end position="89"/>
    </location>
</feature>
<dbReference type="InterPro" id="IPR013525">
    <property type="entry name" value="ABC2_TM"/>
</dbReference>
<dbReference type="SMR" id="A0A241XJH7"/>
<feature type="transmembrane region" description="Helical" evidence="11">
    <location>
        <begin position="235"/>
        <end position="254"/>
    </location>
</feature>
<dbReference type="EMBL" id="NFFZ01000018">
    <property type="protein sequence ID" value="OTI57147.1"/>
    <property type="molecule type" value="Genomic_DNA"/>
</dbReference>
<proteinExistence type="inferred from homology"/>
<evidence type="ECO:0000256" key="4">
    <source>
        <dbReference type="ARBA" id="ARBA00022475"/>
    </source>
</evidence>
<evidence type="ECO:0000256" key="8">
    <source>
        <dbReference type="ARBA" id="ARBA00022989"/>
    </source>
</evidence>
<gene>
    <name evidence="14" type="ORF">CAZ10_27250</name>
    <name evidence="13" type="ORF">GUL26_24855</name>
</gene>
<evidence type="ECO:0000256" key="6">
    <source>
        <dbReference type="ARBA" id="ARBA00022692"/>
    </source>
</evidence>
<comment type="subcellular location">
    <subcellularLocation>
        <location evidence="11">Cell inner membrane</location>
        <topology evidence="11">Multi-pass membrane protein</topology>
    </subcellularLocation>
    <subcellularLocation>
        <location evidence="1">Cell membrane</location>
        <topology evidence="1">Multi-pass membrane protein</topology>
    </subcellularLocation>
</comment>
<dbReference type="GO" id="GO:0043190">
    <property type="term" value="C:ATP-binding cassette (ABC) transporter complex"/>
    <property type="evidence" value="ECO:0007669"/>
    <property type="project" value="InterPro"/>
</dbReference>
<keyword evidence="7" id="KW-0972">Capsule biogenesis/degradation</keyword>
<evidence type="ECO:0000256" key="9">
    <source>
        <dbReference type="ARBA" id="ARBA00023047"/>
    </source>
</evidence>
<dbReference type="AlphaFoldDB" id="A0A241XJH7"/>
<comment type="similarity">
    <text evidence="2 11">Belongs to the ABC-2 integral membrane protein family.</text>
</comment>
<evidence type="ECO:0000256" key="3">
    <source>
        <dbReference type="ARBA" id="ARBA00022448"/>
    </source>
</evidence>
<dbReference type="GO" id="GO:0140359">
    <property type="term" value="F:ABC-type transporter activity"/>
    <property type="evidence" value="ECO:0007669"/>
    <property type="project" value="InterPro"/>
</dbReference>
<keyword evidence="3 11" id="KW-0813">Transport</keyword>
<dbReference type="GO" id="GO:0015920">
    <property type="term" value="P:lipopolysaccharide transport"/>
    <property type="evidence" value="ECO:0007669"/>
    <property type="project" value="TreeGrafter"/>
</dbReference>
<evidence type="ECO:0000313" key="13">
    <source>
        <dbReference type="EMBL" id="MZZ15493.1"/>
    </source>
</evidence>
<dbReference type="Pfam" id="PF01061">
    <property type="entry name" value="ABC2_membrane"/>
    <property type="match status" value="1"/>
</dbReference>
<dbReference type="PROSITE" id="PS51012">
    <property type="entry name" value="ABC_TM2"/>
    <property type="match status" value="1"/>
</dbReference>
<keyword evidence="8 11" id="KW-1133">Transmembrane helix</keyword>
<evidence type="ECO:0000256" key="10">
    <source>
        <dbReference type="ARBA" id="ARBA00023136"/>
    </source>
</evidence>
<dbReference type="RefSeq" id="WP_023104823.1">
    <property type="nucleotide sequence ID" value="NZ_CAADLW010000064.1"/>
</dbReference>
<evidence type="ECO:0000259" key="12">
    <source>
        <dbReference type="PROSITE" id="PS51012"/>
    </source>
</evidence>
<evidence type="ECO:0000256" key="1">
    <source>
        <dbReference type="ARBA" id="ARBA00004651"/>
    </source>
</evidence>
<dbReference type="InterPro" id="IPR047817">
    <property type="entry name" value="ABC2_TM_bact-type"/>
</dbReference>
<feature type="domain" description="ABC transmembrane type-2" evidence="12">
    <location>
        <begin position="33"/>
        <end position="257"/>
    </location>
</feature>
<dbReference type="Proteomes" id="UP000644192">
    <property type="component" value="Unassembled WGS sequence"/>
</dbReference>
<evidence type="ECO:0000313" key="14">
    <source>
        <dbReference type="EMBL" id="OTI57147.1"/>
    </source>
</evidence>
<protein>
    <recommendedName>
        <fullName evidence="11">Transport permease protein</fullName>
    </recommendedName>
</protein>
<dbReference type="PRINTS" id="PR00164">
    <property type="entry name" value="ABC2TRNSPORT"/>
</dbReference>
<evidence type="ECO:0000256" key="11">
    <source>
        <dbReference type="RuleBase" id="RU361157"/>
    </source>
</evidence>
<feature type="transmembrane region" description="Helical" evidence="11">
    <location>
        <begin position="110"/>
        <end position="137"/>
    </location>
</feature>
<comment type="caution">
    <text evidence="14">The sequence shown here is derived from an EMBL/GenBank/DDBJ whole genome shotgun (WGS) entry which is preliminary data.</text>
</comment>
<keyword evidence="5" id="KW-0762">Sugar transport</keyword>